<dbReference type="Proteomes" id="UP000823775">
    <property type="component" value="Unassembled WGS sequence"/>
</dbReference>
<sequence>MDEELRRDPSVDTGHDHPAYPKAIAPLEALPRRRRLLRYRTFEGSPRSWVVVDFGWKAQGEVFPYVSLNAILDSCLCLEPRMIGNSIVTNPYYLFSLISKPSQ</sequence>
<evidence type="ECO:0000313" key="3">
    <source>
        <dbReference type="Proteomes" id="UP000823775"/>
    </source>
</evidence>
<gene>
    <name evidence="2" type="ORF">HAX54_030288</name>
</gene>
<feature type="region of interest" description="Disordered" evidence="1">
    <location>
        <begin position="1"/>
        <end position="20"/>
    </location>
</feature>
<proteinExistence type="predicted"/>
<reference evidence="2 3" key="1">
    <citation type="journal article" date="2021" name="BMC Genomics">
        <title>Datura genome reveals duplications of psychoactive alkaloid biosynthetic genes and high mutation rate following tissue culture.</title>
        <authorList>
            <person name="Rajewski A."/>
            <person name="Carter-House D."/>
            <person name="Stajich J."/>
            <person name="Litt A."/>
        </authorList>
    </citation>
    <scope>NUCLEOTIDE SEQUENCE [LARGE SCALE GENOMIC DNA]</scope>
    <source>
        <strain evidence="2">AR-01</strain>
    </source>
</reference>
<protein>
    <submittedName>
        <fullName evidence="2">Uncharacterized protein</fullName>
    </submittedName>
</protein>
<comment type="caution">
    <text evidence="2">The sequence shown here is derived from an EMBL/GenBank/DDBJ whole genome shotgun (WGS) entry which is preliminary data.</text>
</comment>
<evidence type="ECO:0000313" key="2">
    <source>
        <dbReference type="EMBL" id="MCD9643134.1"/>
    </source>
</evidence>
<accession>A0ABS8VAK0</accession>
<evidence type="ECO:0000256" key="1">
    <source>
        <dbReference type="SAM" id="MobiDB-lite"/>
    </source>
</evidence>
<organism evidence="2 3">
    <name type="scientific">Datura stramonium</name>
    <name type="common">Jimsonweed</name>
    <name type="synonym">Common thornapple</name>
    <dbReference type="NCBI Taxonomy" id="4076"/>
    <lineage>
        <taxon>Eukaryota</taxon>
        <taxon>Viridiplantae</taxon>
        <taxon>Streptophyta</taxon>
        <taxon>Embryophyta</taxon>
        <taxon>Tracheophyta</taxon>
        <taxon>Spermatophyta</taxon>
        <taxon>Magnoliopsida</taxon>
        <taxon>eudicotyledons</taxon>
        <taxon>Gunneridae</taxon>
        <taxon>Pentapetalae</taxon>
        <taxon>asterids</taxon>
        <taxon>lamiids</taxon>
        <taxon>Solanales</taxon>
        <taxon>Solanaceae</taxon>
        <taxon>Solanoideae</taxon>
        <taxon>Datureae</taxon>
        <taxon>Datura</taxon>
    </lineage>
</organism>
<dbReference type="EMBL" id="JACEIK010003789">
    <property type="protein sequence ID" value="MCD9643134.1"/>
    <property type="molecule type" value="Genomic_DNA"/>
</dbReference>
<keyword evidence="3" id="KW-1185">Reference proteome</keyword>
<name>A0ABS8VAK0_DATST</name>
<feature type="compositionally biased region" description="Basic and acidic residues" evidence="1">
    <location>
        <begin position="1"/>
        <end position="19"/>
    </location>
</feature>